<evidence type="ECO:0000313" key="2">
    <source>
        <dbReference type="EMBL" id="QDV36337.1"/>
    </source>
</evidence>
<dbReference type="InterPro" id="IPR013762">
    <property type="entry name" value="Integrase-like_cat_sf"/>
</dbReference>
<dbReference type="AlphaFoldDB" id="A0A518H669"/>
<dbReference type="OrthoDB" id="292546at2"/>
<reference evidence="2 3" key="1">
    <citation type="submission" date="2019-02" db="EMBL/GenBank/DDBJ databases">
        <title>Deep-cultivation of Planctomycetes and their phenomic and genomic characterization uncovers novel biology.</title>
        <authorList>
            <person name="Wiegand S."/>
            <person name="Jogler M."/>
            <person name="Boedeker C."/>
            <person name="Pinto D."/>
            <person name="Vollmers J."/>
            <person name="Rivas-Marin E."/>
            <person name="Kohn T."/>
            <person name="Peeters S.H."/>
            <person name="Heuer A."/>
            <person name="Rast P."/>
            <person name="Oberbeckmann S."/>
            <person name="Bunk B."/>
            <person name="Jeske O."/>
            <person name="Meyerdierks A."/>
            <person name="Storesund J.E."/>
            <person name="Kallscheuer N."/>
            <person name="Luecker S."/>
            <person name="Lage O.M."/>
            <person name="Pohl T."/>
            <person name="Merkel B.J."/>
            <person name="Hornburger P."/>
            <person name="Mueller R.-W."/>
            <person name="Bruemmer F."/>
            <person name="Labrenz M."/>
            <person name="Spormann A.M."/>
            <person name="Op den Camp H."/>
            <person name="Overmann J."/>
            <person name="Amann R."/>
            <person name="Jetten M.S.M."/>
            <person name="Mascher T."/>
            <person name="Medema M.H."/>
            <person name="Devos D.P."/>
            <person name="Kaster A.-K."/>
            <person name="Ovreas L."/>
            <person name="Rohde M."/>
            <person name="Galperin M.Y."/>
            <person name="Jogler C."/>
        </authorList>
    </citation>
    <scope>NUCLEOTIDE SEQUENCE [LARGE SCALE GENOMIC DNA]</scope>
    <source>
        <strain evidence="2 3">ElP</strain>
    </source>
</reference>
<proteinExistence type="predicted"/>
<dbReference type="GO" id="GO:0003677">
    <property type="term" value="F:DNA binding"/>
    <property type="evidence" value="ECO:0007669"/>
    <property type="project" value="InterPro"/>
</dbReference>
<dbReference type="GO" id="GO:0006310">
    <property type="term" value="P:DNA recombination"/>
    <property type="evidence" value="ECO:0007669"/>
    <property type="project" value="UniProtKB-KW"/>
</dbReference>
<keyword evidence="3" id="KW-1185">Reference proteome</keyword>
<sequence>MAEALAGLAEEEFLWPGGWKRTEKGRWAVVGWVAGKDAGELLRRDARRAGIVVGRSGREANGGRVLDFHSLRHSYVSALDRAGLSEGLARRLARGSSRALLERYTHREFAELAEAVEALPAVGLYETQDDRP</sequence>
<dbReference type="InterPro" id="IPR011010">
    <property type="entry name" value="DNA_brk_join_enz"/>
</dbReference>
<dbReference type="RefSeq" id="WP_145272522.1">
    <property type="nucleotide sequence ID" value="NZ_CP036426.1"/>
</dbReference>
<dbReference type="Gene3D" id="1.10.443.10">
    <property type="entry name" value="Intergrase catalytic core"/>
    <property type="match status" value="1"/>
</dbReference>
<organism evidence="2 3">
    <name type="scientific">Tautonia plasticadhaerens</name>
    <dbReference type="NCBI Taxonomy" id="2527974"/>
    <lineage>
        <taxon>Bacteria</taxon>
        <taxon>Pseudomonadati</taxon>
        <taxon>Planctomycetota</taxon>
        <taxon>Planctomycetia</taxon>
        <taxon>Isosphaerales</taxon>
        <taxon>Isosphaeraceae</taxon>
        <taxon>Tautonia</taxon>
    </lineage>
</organism>
<name>A0A518H669_9BACT</name>
<dbReference type="GO" id="GO:0015074">
    <property type="term" value="P:DNA integration"/>
    <property type="evidence" value="ECO:0007669"/>
    <property type="project" value="InterPro"/>
</dbReference>
<dbReference type="Proteomes" id="UP000317835">
    <property type="component" value="Chromosome"/>
</dbReference>
<accession>A0A518H669</accession>
<keyword evidence="1" id="KW-0233">DNA recombination</keyword>
<evidence type="ECO:0008006" key="4">
    <source>
        <dbReference type="Google" id="ProtNLM"/>
    </source>
</evidence>
<gene>
    <name evidence="2" type="ORF">ElP_42570</name>
</gene>
<evidence type="ECO:0000256" key="1">
    <source>
        <dbReference type="ARBA" id="ARBA00023172"/>
    </source>
</evidence>
<evidence type="ECO:0000313" key="3">
    <source>
        <dbReference type="Proteomes" id="UP000317835"/>
    </source>
</evidence>
<dbReference type="SUPFAM" id="SSF56349">
    <property type="entry name" value="DNA breaking-rejoining enzymes"/>
    <property type="match status" value="1"/>
</dbReference>
<protein>
    <recommendedName>
        <fullName evidence="4">Phage integrase family protein</fullName>
    </recommendedName>
</protein>
<dbReference type="EMBL" id="CP036426">
    <property type="protein sequence ID" value="QDV36337.1"/>
    <property type="molecule type" value="Genomic_DNA"/>
</dbReference>
<dbReference type="KEGG" id="tpla:ElP_42570"/>